<dbReference type="STRING" id="1675527.AIOL_003456"/>
<dbReference type="RefSeq" id="WP_049644086.1">
    <property type="nucleotide sequence ID" value="NZ_LFTY01000002.1"/>
</dbReference>
<keyword evidence="3" id="KW-1185">Reference proteome</keyword>
<dbReference type="EMBL" id="LFTY01000002">
    <property type="protein sequence ID" value="KMW58481.1"/>
    <property type="molecule type" value="Genomic_DNA"/>
</dbReference>
<proteinExistence type="predicted"/>
<dbReference type="AlphaFoldDB" id="A0A0J9E720"/>
<dbReference type="PATRIC" id="fig|1675527.3.peg.3615"/>
<sequence length="113" mass="12354">MADHINIRQAPGTWVVRAAGAVLGESQNALELTEGSYPPVIYFPRGDIAMAFLDQTEKTSHCPHKGDASYFTIEGKSGPLTDAAWSYEDPKDAVAAIKDHLAFYTDRVTVEQL</sequence>
<evidence type="ECO:0000313" key="3">
    <source>
        <dbReference type="Proteomes" id="UP000037178"/>
    </source>
</evidence>
<dbReference type="PANTHER" id="PTHR34310">
    <property type="entry name" value="DUF427 DOMAIN PROTEIN (AFU_ORTHOLOGUE AFUA_3G02220)"/>
    <property type="match status" value="1"/>
</dbReference>
<dbReference type="Gene3D" id="2.170.150.40">
    <property type="entry name" value="Domain of unknown function (DUF427)"/>
    <property type="match status" value="1"/>
</dbReference>
<gene>
    <name evidence="2" type="ORF">AIOL_003456</name>
</gene>
<dbReference type="Pfam" id="PF04248">
    <property type="entry name" value="NTP_transf_9"/>
    <property type="match status" value="1"/>
</dbReference>
<comment type="caution">
    <text evidence="2">The sequence shown here is derived from an EMBL/GenBank/DDBJ whole genome shotgun (WGS) entry which is preliminary data.</text>
</comment>
<evidence type="ECO:0000259" key="1">
    <source>
        <dbReference type="Pfam" id="PF04248"/>
    </source>
</evidence>
<dbReference type="InterPro" id="IPR038694">
    <property type="entry name" value="DUF427_sf"/>
</dbReference>
<dbReference type="OrthoDB" id="9815163at2"/>
<name>A0A0J9E720_9RHOB</name>
<feature type="domain" description="DUF427" evidence="1">
    <location>
        <begin position="15"/>
        <end position="105"/>
    </location>
</feature>
<accession>A0A0J9E720</accession>
<reference evidence="2 3" key="1">
    <citation type="submission" date="2015-06" db="EMBL/GenBank/DDBJ databases">
        <title>Draft genome sequence of an Alphaproteobacteria species associated to the Mediterranean sponge Oscarella lobularis.</title>
        <authorList>
            <person name="Jourda C."/>
            <person name="Santini S."/>
            <person name="Claverie J.-M."/>
        </authorList>
    </citation>
    <scope>NUCLEOTIDE SEQUENCE [LARGE SCALE GENOMIC DNA]</scope>
    <source>
        <strain evidence="2">IGS</strain>
    </source>
</reference>
<evidence type="ECO:0000313" key="2">
    <source>
        <dbReference type="EMBL" id="KMW58481.1"/>
    </source>
</evidence>
<dbReference type="Proteomes" id="UP000037178">
    <property type="component" value="Unassembled WGS sequence"/>
</dbReference>
<organism evidence="2 3">
    <name type="scientific">Candidatus Rhodobacter oscarellae</name>
    <dbReference type="NCBI Taxonomy" id="1675527"/>
    <lineage>
        <taxon>Bacteria</taxon>
        <taxon>Pseudomonadati</taxon>
        <taxon>Pseudomonadota</taxon>
        <taxon>Alphaproteobacteria</taxon>
        <taxon>Rhodobacterales</taxon>
        <taxon>Rhodobacter group</taxon>
        <taxon>Rhodobacter</taxon>
    </lineage>
</organism>
<protein>
    <recommendedName>
        <fullName evidence="1">DUF427 domain-containing protein</fullName>
    </recommendedName>
</protein>
<dbReference type="InterPro" id="IPR007361">
    <property type="entry name" value="DUF427"/>
</dbReference>
<dbReference type="PANTHER" id="PTHR34310:SF9">
    <property type="entry name" value="BLR5716 PROTEIN"/>
    <property type="match status" value="1"/>
</dbReference>